<evidence type="ECO:0000256" key="9">
    <source>
        <dbReference type="PROSITE-ProRule" id="PRU10125"/>
    </source>
</evidence>
<dbReference type="GO" id="GO:0005829">
    <property type="term" value="C:cytosol"/>
    <property type="evidence" value="ECO:0007669"/>
    <property type="project" value="TreeGrafter"/>
</dbReference>
<evidence type="ECO:0000256" key="6">
    <source>
        <dbReference type="ARBA" id="ARBA00023235"/>
    </source>
</evidence>
<dbReference type="NCBIfam" id="TIGR00652">
    <property type="entry name" value="DapF"/>
    <property type="match status" value="1"/>
</dbReference>
<comment type="function">
    <text evidence="8">Catalyzes the stereoinversion of LL-2,6-diaminopimelate (L,L-DAP) to meso-diaminopimelate (meso-DAP), a precursor of L-lysine and an essential component of the bacterial peptidoglycan.</text>
</comment>
<dbReference type="PANTHER" id="PTHR31689">
    <property type="entry name" value="DIAMINOPIMELATE EPIMERASE, CHLOROPLASTIC"/>
    <property type="match status" value="1"/>
</dbReference>
<dbReference type="AlphaFoldDB" id="A0A5D0MQE7"/>
<comment type="catalytic activity">
    <reaction evidence="7 8">
        <text>(2S,6S)-2,6-diaminopimelate = meso-2,6-diaminopimelate</text>
        <dbReference type="Rhea" id="RHEA:15393"/>
        <dbReference type="ChEBI" id="CHEBI:57609"/>
        <dbReference type="ChEBI" id="CHEBI:57791"/>
        <dbReference type="EC" id="5.1.1.7"/>
    </reaction>
</comment>
<feature type="binding site" evidence="8">
    <location>
        <begin position="76"/>
        <end position="77"/>
    </location>
    <ligand>
        <name>substrate</name>
    </ligand>
</feature>
<evidence type="ECO:0000256" key="2">
    <source>
        <dbReference type="ARBA" id="ARBA00010219"/>
    </source>
</evidence>
<dbReference type="Proteomes" id="UP000323337">
    <property type="component" value="Unassembled WGS sequence"/>
</dbReference>
<feature type="active site" description="Proton acceptor" evidence="8">
    <location>
        <position position="209"/>
    </location>
</feature>
<dbReference type="UniPathway" id="UPA00034">
    <property type="reaction ID" value="UER00025"/>
</dbReference>
<keyword evidence="8" id="KW-0963">Cytoplasm</keyword>
<feature type="active site" evidence="9">
    <location>
        <position position="75"/>
    </location>
</feature>
<keyword evidence="6 8" id="KW-0413">Isomerase</keyword>
<name>A0A5D0MQE7_FLESI</name>
<comment type="caution">
    <text evidence="8">Lacks conserved residue(s) required for the propagation of feature annotation.</text>
</comment>
<reference evidence="10 11" key="1">
    <citation type="submission" date="2019-08" db="EMBL/GenBank/DDBJ databases">
        <title>Genomic characterization of a novel candidate phylum (ARYD3) from a high temperature, high salinity tertiary oil reservoir in north central Oklahoma, USA.</title>
        <authorList>
            <person name="Youssef N.H."/>
            <person name="Yadav A."/>
            <person name="Elshahed M.S."/>
        </authorList>
    </citation>
    <scope>NUCLEOTIDE SEQUENCE [LARGE SCALE GENOMIC DNA]</scope>
    <source>
        <strain evidence="10">ARYD1</strain>
    </source>
</reference>
<comment type="pathway">
    <text evidence="1 8">Amino-acid biosynthesis; L-lysine biosynthesis via DAP pathway; DL-2,6-diaminopimelate from LL-2,6-diaminopimelate: step 1/1.</text>
</comment>
<evidence type="ECO:0000256" key="4">
    <source>
        <dbReference type="ARBA" id="ARBA00022605"/>
    </source>
</evidence>
<comment type="subcellular location">
    <subcellularLocation>
        <location evidence="8">Cytoplasm</location>
    </subcellularLocation>
</comment>
<feature type="binding site" evidence="8">
    <location>
        <begin position="199"/>
        <end position="200"/>
    </location>
    <ligand>
        <name>substrate</name>
    </ligand>
</feature>
<dbReference type="EC" id="5.1.1.7" evidence="3 8"/>
<organism evidence="10 11">
    <name type="scientific">Flexistipes sinusarabici</name>
    <dbReference type="NCBI Taxonomy" id="2352"/>
    <lineage>
        <taxon>Bacteria</taxon>
        <taxon>Pseudomonadati</taxon>
        <taxon>Deferribacterota</taxon>
        <taxon>Deferribacteres</taxon>
        <taxon>Deferribacterales</taxon>
        <taxon>Flexistipitaceae</taxon>
        <taxon>Flexistipes</taxon>
    </lineage>
</organism>
<dbReference type="HAMAP" id="MF_00197">
    <property type="entry name" value="DAP_epimerase"/>
    <property type="match status" value="1"/>
</dbReference>
<accession>A0A5D0MQE7</accession>
<evidence type="ECO:0000313" key="11">
    <source>
        <dbReference type="Proteomes" id="UP000323337"/>
    </source>
</evidence>
<dbReference type="GO" id="GO:0009089">
    <property type="term" value="P:lysine biosynthetic process via diaminopimelate"/>
    <property type="evidence" value="ECO:0007669"/>
    <property type="project" value="UniProtKB-UniRule"/>
</dbReference>
<dbReference type="Pfam" id="PF01678">
    <property type="entry name" value="DAP_epimerase"/>
    <property type="match status" value="2"/>
</dbReference>
<feature type="binding site" evidence="8">
    <location>
        <begin position="210"/>
        <end position="211"/>
    </location>
    <ligand>
        <name>substrate</name>
    </ligand>
</feature>
<dbReference type="SUPFAM" id="SSF54506">
    <property type="entry name" value="Diaminopimelate epimerase-like"/>
    <property type="match status" value="2"/>
</dbReference>
<dbReference type="PANTHER" id="PTHR31689:SF0">
    <property type="entry name" value="DIAMINOPIMELATE EPIMERASE"/>
    <property type="match status" value="1"/>
</dbReference>
<protein>
    <recommendedName>
        <fullName evidence="3 8">Diaminopimelate epimerase</fullName>
        <shortName evidence="8">DAP epimerase</shortName>
        <ecNumber evidence="3 8">5.1.1.7</ecNumber>
    </recommendedName>
    <alternativeName>
        <fullName evidence="8">PLP-independent amino acid racemase</fullName>
    </alternativeName>
</protein>
<dbReference type="RefSeq" id="WP_303700876.1">
    <property type="nucleotide sequence ID" value="NZ_VSIV01000124.1"/>
</dbReference>
<feature type="binding site" evidence="8">
    <location>
        <position position="181"/>
    </location>
    <ligand>
        <name>substrate</name>
    </ligand>
</feature>
<comment type="subunit">
    <text evidence="8">Homodimer.</text>
</comment>
<evidence type="ECO:0000256" key="8">
    <source>
        <dbReference type="HAMAP-Rule" id="MF_00197"/>
    </source>
</evidence>
<keyword evidence="4 8" id="KW-0028">Amino-acid biosynthesis</keyword>
<sequence length="271" mass="29691">MISEFYKMSGGGNDFILIDNTDNSIPESKASGLAEKLCKRQLSVGADGLILICSSEEDDFKWLFYNSDGSEAEMCGNGARCAARFAYLKGIAGRSMTFETLAGKIKAEIIDEDSVKVLMTPPLDANFNYSIEIDKKRLGVSSVNTGVPHVVIKSENLDNEPLLETGRKIRFHDKYGPAGTNVNFYEITDDSTVAMRTYERGVEGETLACGTGAVAVAITANACENINFPVKIKTRSGATLTIHKQDNNFFLEGEARIIYQGVLNKEAYDYE</sequence>
<evidence type="ECO:0000256" key="3">
    <source>
        <dbReference type="ARBA" id="ARBA00013080"/>
    </source>
</evidence>
<feature type="binding site" evidence="8">
    <location>
        <position position="66"/>
    </location>
    <ligand>
        <name>substrate</name>
    </ligand>
</feature>
<dbReference type="Gene3D" id="3.10.310.10">
    <property type="entry name" value="Diaminopimelate Epimerase, Chain A, domain 1"/>
    <property type="match status" value="2"/>
</dbReference>
<feature type="binding site" evidence="8">
    <location>
        <position position="13"/>
    </location>
    <ligand>
        <name>substrate</name>
    </ligand>
</feature>
<dbReference type="InterPro" id="IPR001653">
    <property type="entry name" value="DAP_epimerase_DapF"/>
</dbReference>
<gene>
    <name evidence="8" type="primary">dapF</name>
    <name evidence="10" type="ORF">FXF49_05320</name>
</gene>
<dbReference type="PROSITE" id="PS01326">
    <property type="entry name" value="DAP_EPIMERASE"/>
    <property type="match status" value="1"/>
</dbReference>
<comment type="similarity">
    <text evidence="2 8">Belongs to the diaminopimelate epimerase family.</text>
</comment>
<dbReference type="GO" id="GO:0008837">
    <property type="term" value="F:diaminopimelate epimerase activity"/>
    <property type="evidence" value="ECO:0007669"/>
    <property type="project" value="UniProtKB-UniRule"/>
</dbReference>
<dbReference type="InterPro" id="IPR018510">
    <property type="entry name" value="DAP_epimerase_AS"/>
</dbReference>
<feature type="active site" description="Proton donor" evidence="8">
    <location>
        <position position="75"/>
    </location>
</feature>
<comment type="caution">
    <text evidence="10">The sequence shown here is derived from an EMBL/GenBank/DDBJ whole genome shotgun (WGS) entry which is preliminary data.</text>
</comment>
<evidence type="ECO:0000256" key="1">
    <source>
        <dbReference type="ARBA" id="ARBA00005196"/>
    </source>
</evidence>
<evidence type="ECO:0000313" key="10">
    <source>
        <dbReference type="EMBL" id="TYB33608.1"/>
    </source>
</evidence>
<evidence type="ECO:0000256" key="7">
    <source>
        <dbReference type="ARBA" id="ARBA00051712"/>
    </source>
</evidence>
<proteinExistence type="inferred from homology"/>
<evidence type="ECO:0000256" key="5">
    <source>
        <dbReference type="ARBA" id="ARBA00023154"/>
    </source>
</evidence>
<feature type="site" description="Could be important to modulate the pK values of the two catalytic cysteine residues" evidence="8">
    <location>
        <position position="199"/>
    </location>
</feature>
<dbReference type="EMBL" id="VSIV01000124">
    <property type="protein sequence ID" value="TYB33608.1"/>
    <property type="molecule type" value="Genomic_DNA"/>
</dbReference>
<feature type="site" description="Could be important to modulate the pK values of the two catalytic cysteine residues" evidence="8">
    <location>
        <position position="149"/>
    </location>
</feature>
<keyword evidence="5 8" id="KW-0457">Lysine biosynthesis</keyword>